<dbReference type="InterPro" id="IPR003029">
    <property type="entry name" value="S1_domain"/>
</dbReference>
<dbReference type="PANTHER" id="PTHR37296:SF1">
    <property type="entry name" value="CONSERVED VIRULENCE FACTOR B"/>
    <property type="match status" value="1"/>
</dbReference>
<dbReference type="InterPro" id="IPR039566">
    <property type="entry name" value="CvfB_S1_st"/>
</dbReference>
<evidence type="ECO:0000313" key="3">
    <source>
        <dbReference type="EMBL" id="MRG85860.1"/>
    </source>
</evidence>
<dbReference type="PROSITE" id="PS50126">
    <property type="entry name" value="S1"/>
    <property type="match status" value="1"/>
</dbReference>
<comment type="similarity">
    <text evidence="1">Belongs to the CvfB family.</text>
</comment>
<gene>
    <name evidence="3" type="ORF">GH754_05855</name>
</gene>
<evidence type="ECO:0000259" key="2">
    <source>
        <dbReference type="PROSITE" id="PS50126"/>
    </source>
</evidence>
<dbReference type="Pfam" id="PF13509">
    <property type="entry name" value="S1_2"/>
    <property type="match status" value="1"/>
</dbReference>
<dbReference type="OrthoDB" id="9801597at2"/>
<feature type="domain" description="S1 motif" evidence="2">
    <location>
        <begin position="154"/>
        <end position="214"/>
    </location>
</feature>
<dbReference type="InterPro" id="IPR048588">
    <property type="entry name" value="CvfB_S1_2nd"/>
</dbReference>
<sequence>MITQAGTIQMLTVKRVIDTGYVLTDGQDEFLLHNREANEDLEVDQEVEVFLYPDKKGQVVATTTIPSVRLDQYDWAEVMEVVPNLGVFVDIGIHKEILVSIDDLPLYTKVWPAAGDFLYVALDTDKKGRLLAKPATESLFTDDDFLNAPEDLKNATVSGRVYRTSKEGSVILTEEGYRGFIHSSERKTEPRLGQWVTGRVIDVKPDGSINISLRPLKQDSISEDAQAILTYIEENDGMMPFGDKSDPEDIKGTFQISKAAFKRALGSLMKEGKVEQRDGNTYLK</sequence>
<dbReference type="Pfam" id="PF21191">
    <property type="entry name" value="CvfB_1st"/>
    <property type="match status" value="1"/>
</dbReference>
<evidence type="ECO:0000313" key="4">
    <source>
        <dbReference type="Proteomes" id="UP000480185"/>
    </source>
</evidence>
<name>A0A6G1X4Q6_9BACI</name>
<accession>A0A6G1X4Q6</accession>
<reference evidence="3 4" key="1">
    <citation type="submission" date="2019-11" db="EMBL/GenBank/DDBJ databases">
        <authorList>
            <person name="Li J."/>
        </authorList>
    </citation>
    <scope>NUCLEOTIDE SEQUENCE [LARGE SCALE GENOMIC DNA]</scope>
    <source>
        <strain evidence="3 4">J4</strain>
    </source>
</reference>
<dbReference type="AlphaFoldDB" id="A0A6G1X4Q6"/>
<dbReference type="Gene3D" id="2.40.50.140">
    <property type="entry name" value="Nucleic acid-binding proteins"/>
    <property type="match status" value="2"/>
</dbReference>
<dbReference type="Pfam" id="PF21543">
    <property type="entry name" value="CvfB_2nd"/>
    <property type="match status" value="1"/>
</dbReference>
<dbReference type="PIRSF" id="PIRSF012524">
    <property type="entry name" value="YitL_S1"/>
    <property type="match status" value="1"/>
</dbReference>
<comment type="caution">
    <text evidence="3">The sequence shown here is derived from an EMBL/GenBank/DDBJ whole genome shotgun (WGS) entry which is preliminary data.</text>
</comment>
<organism evidence="3 4">
    <name type="scientific">Salinibacillus xinjiangensis</name>
    <dbReference type="NCBI Taxonomy" id="1229268"/>
    <lineage>
        <taxon>Bacteria</taxon>
        <taxon>Bacillati</taxon>
        <taxon>Bacillota</taxon>
        <taxon>Bacilli</taxon>
        <taxon>Bacillales</taxon>
        <taxon>Bacillaceae</taxon>
        <taxon>Salinibacillus</taxon>
    </lineage>
</organism>
<dbReference type="SUPFAM" id="SSF50249">
    <property type="entry name" value="Nucleic acid-binding proteins"/>
    <property type="match status" value="1"/>
</dbReference>
<protein>
    <recommendedName>
        <fullName evidence="2">S1 motif domain-containing protein</fullName>
    </recommendedName>
</protein>
<proteinExistence type="inferred from homology"/>
<dbReference type="InterPro" id="IPR036388">
    <property type="entry name" value="WH-like_DNA-bd_sf"/>
</dbReference>
<dbReference type="InterPro" id="IPR012340">
    <property type="entry name" value="NA-bd_OB-fold"/>
</dbReference>
<dbReference type="EMBL" id="WJNH01000003">
    <property type="protein sequence ID" value="MRG85860.1"/>
    <property type="molecule type" value="Genomic_DNA"/>
</dbReference>
<dbReference type="PANTHER" id="PTHR37296">
    <property type="entry name" value="CONSERVED VIRULENCE FACTOR B"/>
    <property type="match status" value="1"/>
</dbReference>
<dbReference type="RefSeq" id="WP_153727796.1">
    <property type="nucleotide sequence ID" value="NZ_WJNH01000003.1"/>
</dbReference>
<dbReference type="InterPro" id="IPR048587">
    <property type="entry name" value="CvfB_S1_3rd"/>
</dbReference>
<dbReference type="InterPro" id="IPR014464">
    <property type="entry name" value="CvfB_fam"/>
</dbReference>
<dbReference type="InterPro" id="IPR040764">
    <property type="entry name" value="CvfB_WH"/>
</dbReference>
<dbReference type="Proteomes" id="UP000480185">
    <property type="component" value="Unassembled WGS sequence"/>
</dbReference>
<keyword evidence="4" id="KW-1185">Reference proteome</keyword>
<dbReference type="GO" id="GO:0003676">
    <property type="term" value="F:nucleic acid binding"/>
    <property type="evidence" value="ECO:0007669"/>
    <property type="project" value="InterPro"/>
</dbReference>
<dbReference type="SMART" id="SM00316">
    <property type="entry name" value="S1"/>
    <property type="match status" value="2"/>
</dbReference>
<dbReference type="Gene3D" id="1.10.10.10">
    <property type="entry name" value="Winged helix-like DNA-binding domain superfamily/Winged helix DNA-binding domain"/>
    <property type="match status" value="1"/>
</dbReference>
<evidence type="ECO:0000256" key="1">
    <source>
        <dbReference type="PIRNR" id="PIRNR012524"/>
    </source>
</evidence>
<dbReference type="Pfam" id="PF17783">
    <property type="entry name" value="WHD_CvfB"/>
    <property type="match status" value="1"/>
</dbReference>